<dbReference type="AlphaFoldDB" id="A0A6H5GHD9"/>
<reference evidence="2 3" key="1">
    <citation type="submission" date="2020-02" db="EMBL/GenBank/DDBJ databases">
        <authorList>
            <person name="Ferguson B K."/>
        </authorList>
    </citation>
    <scope>NUCLEOTIDE SEQUENCE [LARGE SCALE GENOMIC DNA]</scope>
</reference>
<organism evidence="2 3">
    <name type="scientific">Nesidiocoris tenuis</name>
    <dbReference type="NCBI Taxonomy" id="355587"/>
    <lineage>
        <taxon>Eukaryota</taxon>
        <taxon>Metazoa</taxon>
        <taxon>Ecdysozoa</taxon>
        <taxon>Arthropoda</taxon>
        <taxon>Hexapoda</taxon>
        <taxon>Insecta</taxon>
        <taxon>Pterygota</taxon>
        <taxon>Neoptera</taxon>
        <taxon>Paraneoptera</taxon>
        <taxon>Hemiptera</taxon>
        <taxon>Heteroptera</taxon>
        <taxon>Panheteroptera</taxon>
        <taxon>Cimicomorpha</taxon>
        <taxon>Miridae</taxon>
        <taxon>Dicyphina</taxon>
        <taxon>Nesidiocoris</taxon>
    </lineage>
</organism>
<feature type="region of interest" description="Disordered" evidence="1">
    <location>
        <begin position="147"/>
        <end position="173"/>
    </location>
</feature>
<accession>A0A6H5GHD9</accession>
<evidence type="ECO:0000256" key="1">
    <source>
        <dbReference type="SAM" id="MobiDB-lite"/>
    </source>
</evidence>
<feature type="compositionally biased region" description="Low complexity" evidence="1">
    <location>
        <begin position="32"/>
        <end position="42"/>
    </location>
</feature>
<evidence type="ECO:0000313" key="3">
    <source>
        <dbReference type="Proteomes" id="UP000479000"/>
    </source>
</evidence>
<gene>
    <name evidence="2" type="ORF">NTEN_LOCUS7076</name>
</gene>
<name>A0A6H5GHD9_9HEMI</name>
<feature type="compositionally biased region" description="Polar residues" evidence="1">
    <location>
        <begin position="1"/>
        <end position="22"/>
    </location>
</feature>
<keyword evidence="3" id="KW-1185">Reference proteome</keyword>
<protein>
    <submittedName>
        <fullName evidence="2">Uncharacterized protein</fullName>
    </submittedName>
</protein>
<feature type="region of interest" description="Disordered" evidence="1">
    <location>
        <begin position="1"/>
        <end position="44"/>
    </location>
</feature>
<dbReference type="EMBL" id="CADCXU010010464">
    <property type="protein sequence ID" value="CAB0001289.1"/>
    <property type="molecule type" value="Genomic_DNA"/>
</dbReference>
<proteinExistence type="predicted"/>
<sequence>MYAGNNSTYLSTRRTGSQSLHQTTRRNKVRKSTSTQKSSTRSENVAQTLESEILFLRDGKRISQIYKSFLPILQQNCLFGLMVTVECEFWSFDHRYSTERNLFQIWRIVGSGTRRLPIRTHREYDNPRIYHLQELCLPVFPCTRPNSTKTKNEAESIAQPRLHDTSITPDSSA</sequence>
<evidence type="ECO:0000313" key="2">
    <source>
        <dbReference type="EMBL" id="CAB0001289.1"/>
    </source>
</evidence>
<dbReference type="Proteomes" id="UP000479000">
    <property type="component" value="Unassembled WGS sequence"/>
</dbReference>